<dbReference type="Proteomes" id="UP000719412">
    <property type="component" value="Unassembled WGS sequence"/>
</dbReference>
<protein>
    <recommendedName>
        <fullName evidence="2">Apple domain-containing protein</fullName>
    </recommendedName>
</protein>
<organism evidence="3 4">
    <name type="scientific">Tenebrio molitor</name>
    <name type="common">Yellow mealworm beetle</name>
    <dbReference type="NCBI Taxonomy" id="7067"/>
    <lineage>
        <taxon>Eukaryota</taxon>
        <taxon>Metazoa</taxon>
        <taxon>Ecdysozoa</taxon>
        <taxon>Arthropoda</taxon>
        <taxon>Hexapoda</taxon>
        <taxon>Insecta</taxon>
        <taxon>Pterygota</taxon>
        <taxon>Neoptera</taxon>
        <taxon>Endopterygota</taxon>
        <taxon>Coleoptera</taxon>
        <taxon>Polyphaga</taxon>
        <taxon>Cucujiformia</taxon>
        <taxon>Tenebrionidae</taxon>
        <taxon>Tenebrio</taxon>
    </lineage>
</organism>
<evidence type="ECO:0000256" key="1">
    <source>
        <dbReference type="SAM" id="SignalP"/>
    </source>
</evidence>
<keyword evidence="1" id="KW-0732">Signal</keyword>
<reference evidence="3" key="2">
    <citation type="submission" date="2021-08" db="EMBL/GenBank/DDBJ databases">
        <authorList>
            <person name="Eriksson T."/>
        </authorList>
    </citation>
    <scope>NUCLEOTIDE SEQUENCE</scope>
    <source>
        <strain evidence="3">Stoneville</strain>
        <tissue evidence="3">Whole head</tissue>
    </source>
</reference>
<dbReference type="PANTHER" id="PTHR47327">
    <property type="entry name" value="FI18240P1-RELATED"/>
    <property type="match status" value="1"/>
</dbReference>
<name>A0A8J6H784_TENMO</name>
<keyword evidence="4" id="KW-1185">Reference proteome</keyword>
<dbReference type="PROSITE" id="PS50948">
    <property type="entry name" value="PAN"/>
    <property type="match status" value="2"/>
</dbReference>
<dbReference type="EMBL" id="JABDTM020028088">
    <property type="protein sequence ID" value="KAH0809519.1"/>
    <property type="molecule type" value="Genomic_DNA"/>
</dbReference>
<feature type="signal peptide" evidence="1">
    <location>
        <begin position="1"/>
        <end position="19"/>
    </location>
</feature>
<dbReference type="GO" id="GO:0009653">
    <property type="term" value="P:anatomical structure morphogenesis"/>
    <property type="evidence" value="ECO:0007669"/>
    <property type="project" value="TreeGrafter"/>
</dbReference>
<proteinExistence type="predicted"/>
<accession>A0A8J6H784</accession>
<evidence type="ECO:0000313" key="4">
    <source>
        <dbReference type="Proteomes" id="UP000719412"/>
    </source>
</evidence>
<dbReference type="InterPro" id="IPR003609">
    <property type="entry name" value="Pan_app"/>
</dbReference>
<dbReference type="Pfam" id="PF00024">
    <property type="entry name" value="PAN_1"/>
    <property type="match status" value="1"/>
</dbReference>
<dbReference type="PANTHER" id="PTHR47327:SF2">
    <property type="entry name" value="FI18240P1-RELATED"/>
    <property type="match status" value="1"/>
</dbReference>
<gene>
    <name evidence="3" type="ORF">GEV33_013274</name>
</gene>
<reference evidence="3" key="1">
    <citation type="journal article" date="2020" name="J Insects Food Feed">
        <title>The yellow mealworm (Tenebrio molitor) genome: a resource for the emerging insects as food and feed industry.</title>
        <authorList>
            <person name="Eriksson T."/>
            <person name="Andere A."/>
            <person name="Kelstrup H."/>
            <person name="Emery V."/>
            <person name="Picard C."/>
        </authorList>
    </citation>
    <scope>NUCLEOTIDE SEQUENCE</scope>
    <source>
        <strain evidence="3">Stoneville</strain>
        <tissue evidence="3">Whole head</tissue>
    </source>
</reference>
<dbReference type="InterPro" id="IPR052774">
    <property type="entry name" value="Celegans_DevNeuronal_Protein"/>
</dbReference>
<evidence type="ECO:0000259" key="2">
    <source>
        <dbReference type="PROSITE" id="PS50948"/>
    </source>
</evidence>
<evidence type="ECO:0000313" key="3">
    <source>
        <dbReference type="EMBL" id="KAH0809519.1"/>
    </source>
</evidence>
<feature type="domain" description="Apple" evidence="2">
    <location>
        <begin position="133"/>
        <end position="215"/>
    </location>
</feature>
<feature type="domain" description="Apple" evidence="2">
    <location>
        <begin position="263"/>
        <end position="327"/>
    </location>
</feature>
<comment type="caution">
    <text evidence="3">The sequence shown here is derived from an EMBL/GenBank/DDBJ whole genome shotgun (WGS) entry which is preliminary data.</text>
</comment>
<feature type="chain" id="PRO_5035180462" description="Apple domain-containing protein" evidence="1">
    <location>
        <begin position="20"/>
        <end position="327"/>
    </location>
</feature>
<sequence>MVFRFVEIIFISTVPMVWYDLPTALQFEQVAIPDYTDLYSGPDRTLIARPTPIVYLDTYGSGEPHSRPCTIPLEISSCPSFLQILSYEMSWTKRVLFTMMVVAAYTRGEDVDVEVVEAPDKLPAPPPSPLDDCDPELIGFELITGYVFSAPGNVLDSIPGTLMLTDCLETCQGNDSCQSVNYETGLCILFSSNADVLPDWSEVRNHGLRLFRGLGSKLREVVIPRHGPSNYPVPFMSVRALTKSQFPVFTIYAQKNCLGVKPCERAWCIDRVQNYRLQGYTRSKQTATTRQECLEMCLGETEFNCSRGNAANWLLQLDFYSRDSIIC</sequence>
<dbReference type="AlphaFoldDB" id="A0A8J6H784"/>